<dbReference type="Gene3D" id="3.40.50.10320">
    <property type="entry name" value="LmbE-like"/>
    <property type="match status" value="1"/>
</dbReference>
<accession>A0ABT4XSI5</accession>
<dbReference type="Pfam" id="PF02585">
    <property type="entry name" value="PIG-L"/>
    <property type="match status" value="1"/>
</dbReference>
<feature type="region of interest" description="Disordered" evidence="1">
    <location>
        <begin position="508"/>
        <end position="555"/>
    </location>
</feature>
<dbReference type="RefSeq" id="WP_271432275.1">
    <property type="nucleotide sequence ID" value="NZ_JAQIOY010000003.1"/>
</dbReference>
<evidence type="ECO:0000256" key="1">
    <source>
        <dbReference type="SAM" id="MobiDB-lite"/>
    </source>
</evidence>
<dbReference type="Proteomes" id="UP001210720">
    <property type="component" value="Unassembled WGS sequence"/>
</dbReference>
<dbReference type="PANTHER" id="PTHR12993:SF23">
    <property type="entry name" value="N-ACETYLGLUCOSAMINYLPHOSPHATIDYLINOSITOL DEACETYLASE"/>
    <property type="match status" value="1"/>
</dbReference>
<reference evidence="2 3" key="1">
    <citation type="submission" date="2023-01" db="EMBL/GenBank/DDBJ databases">
        <title>Thalassococcus onchidii sp. nov., isolated from a marine invertebrate from the South China Sea.</title>
        <authorList>
            <person name="Xu S."/>
            <person name="Liu Z."/>
            <person name="Xu Y."/>
        </authorList>
    </citation>
    <scope>NUCLEOTIDE SEQUENCE [LARGE SCALE GENOMIC DNA]</scope>
    <source>
        <strain evidence="2 3">KCTC 32084</strain>
    </source>
</reference>
<name>A0ABT4XSI5_9RHOB</name>
<evidence type="ECO:0000313" key="2">
    <source>
        <dbReference type="EMBL" id="MDA7424912.1"/>
    </source>
</evidence>
<proteinExistence type="predicted"/>
<sequence length="669" mass="71742">MPVLSRGGAISIVAHQDDDILFMNPDIAQSIAQGEANTTIFVTAGDAGLGDAYWQGREEGAKAAYSVMTGHDEWVDETITIDTGSQSIDVHTSYLLEAPEIRLYFLRLPDGGGALGPGEEQQLARLESGELASVTTIDGESVYSRSDVVDVLTELLTLHEPSALRLQVHEGETAAAEHTDHTHTAEFSEEALLAYSGGTVQVTHYVHYDSRLMPANLTPDEAALSLEVMLAYAEHDPGVLDENGNLAEVYETWTGRQYIAESYSLDTSADDALPEQDPQSDWPGEGDWVYSLDGPDAFLFSINAADGSVQPEDWFVPSATDAWDQNEDHVYEMTRVAESADGDVVEEQQVTFVMTADGVFTMTLGTEQDDLDDTPDVEDETSSDTDEQDGDAGPIDPDTGQDTLSGDDSGDTGAPTDVEDVPPVPDMPLAVAYSLTGDDAFLFQIDDQTGEVSPQAWFVPTLNDAWDQDEDHVYELIRVATPADGSDAEQETLRLETVADGELSLVSEAETEAPDVTTPDPVDPEPEADTGVEVGEDDTVEDPAPEPPANDGGGEEVYAYLLSGPDAEVFVIDPLTGELSLQSWFAPDAGDAWDVDEDNVYEISRTAIAADGSALSTEELRFEIGSDGTLIPAPDGAALMAALTIPDDESEAFLLMEDEQDAAEMDATV</sequence>
<gene>
    <name evidence="2" type="ORF">PFY00_09255</name>
</gene>
<feature type="compositionally biased region" description="Acidic residues" evidence="1">
    <location>
        <begin position="522"/>
        <end position="544"/>
    </location>
</feature>
<organism evidence="2 3">
    <name type="scientific">Thalassococcus lentus</name>
    <dbReference type="NCBI Taxonomy" id="1210524"/>
    <lineage>
        <taxon>Bacteria</taxon>
        <taxon>Pseudomonadati</taxon>
        <taxon>Pseudomonadota</taxon>
        <taxon>Alphaproteobacteria</taxon>
        <taxon>Rhodobacterales</taxon>
        <taxon>Roseobacteraceae</taxon>
        <taxon>Thalassococcus</taxon>
    </lineage>
</organism>
<dbReference type="SUPFAM" id="SSF102588">
    <property type="entry name" value="LmbE-like"/>
    <property type="match status" value="1"/>
</dbReference>
<feature type="region of interest" description="Disordered" evidence="1">
    <location>
        <begin position="365"/>
        <end position="427"/>
    </location>
</feature>
<dbReference type="InterPro" id="IPR003737">
    <property type="entry name" value="GlcNAc_PI_deacetylase-related"/>
</dbReference>
<keyword evidence="3" id="KW-1185">Reference proteome</keyword>
<protein>
    <submittedName>
        <fullName evidence="2">PIG-L family deacetylase</fullName>
    </submittedName>
</protein>
<feature type="compositionally biased region" description="Acidic residues" evidence="1">
    <location>
        <begin position="367"/>
        <end position="390"/>
    </location>
</feature>
<comment type="caution">
    <text evidence="2">The sequence shown here is derived from an EMBL/GenBank/DDBJ whole genome shotgun (WGS) entry which is preliminary data.</text>
</comment>
<evidence type="ECO:0000313" key="3">
    <source>
        <dbReference type="Proteomes" id="UP001210720"/>
    </source>
</evidence>
<dbReference type="InterPro" id="IPR024078">
    <property type="entry name" value="LmbE-like_dom_sf"/>
</dbReference>
<dbReference type="EMBL" id="JAQIOY010000003">
    <property type="protein sequence ID" value="MDA7424912.1"/>
    <property type="molecule type" value="Genomic_DNA"/>
</dbReference>
<feature type="compositionally biased region" description="Low complexity" evidence="1">
    <location>
        <begin position="398"/>
        <end position="416"/>
    </location>
</feature>
<dbReference type="PANTHER" id="PTHR12993">
    <property type="entry name" value="N-ACETYLGLUCOSAMINYL-PHOSPHATIDYLINOSITOL DE-N-ACETYLASE-RELATED"/>
    <property type="match status" value="1"/>
</dbReference>